<dbReference type="KEGG" id="cbi:CLJ_0158"/>
<protein>
    <submittedName>
        <fullName evidence="1">Uncharacterized protein</fullName>
    </submittedName>
</protein>
<proteinExistence type="predicted"/>
<reference evidence="1 2" key="1">
    <citation type="journal article" date="2007" name="PLoS ONE">
        <title>Analysis of the neurotoxin complex genes in Clostridium botulinum A1-A4 and B1 strains: BoNT/A3, /Ba4 and /B1 clusters are located within plasmids.</title>
        <authorList>
            <person name="Smith T.J."/>
            <person name="Hill K.K."/>
            <person name="Foley B.T."/>
            <person name="Detter J.C."/>
            <person name="Munk A.C."/>
            <person name="Bruce D.C."/>
            <person name="Doggett N.A."/>
            <person name="Smith L.A."/>
            <person name="Marks J.D."/>
            <person name="Xie G."/>
            <person name="Brettin T.S."/>
        </authorList>
    </citation>
    <scope>NUCLEOTIDE SEQUENCE [LARGE SCALE GENOMIC DNA]</scope>
    <source>
        <strain evidence="2">657 / Type Ba4</strain>
    </source>
</reference>
<dbReference type="AlphaFoldDB" id="A0A3F2ZZI0"/>
<sequence>MAHKYIKEIINLNKTPYGWSKNTGRDSQWLEERRVYGFDARETWALDTTFFYWLYERLMMFNKVNCINTSFHKFNINGEKLTQQECIDRMIFGCKYYITKGSENEAMAFRVAEEILTIWKECIFSMWW</sequence>
<gene>
    <name evidence="1" type="ordered locus">CLJ_0158</name>
</gene>
<geneLocation type="plasmid" evidence="1 2">
    <name>pCLJ</name>
</geneLocation>
<keyword evidence="1" id="KW-0614">Plasmid</keyword>
<evidence type="ECO:0000313" key="2">
    <source>
        <dbReference type="Proteomes" id="UP000002333"/>
    </source>
</evidence>
<organism evidence="1 2">
    <name type="scientific">Clostridium botulinum (strain 657 / Type Ba4)</name>
    <dbReference type="NCBI Taxonomy" id="515621"/>
    <lineage>
        <taxon>Bacteria</taxon>
        <taxon>Bacillati</taxon>
        <taxon>Bacillota</taxon>
        <taxon>Clostridia</taxon>
        <taxon>Eubacteriales</taxon>
        <taxon>Clostridiaceae</taxon>
        <taxon>Clostridium</taxon>
    </lineage>
</organism>
<dbReference type="RefSeq" id="WP_012720174.1">
    <property type="nucleotide sequence ID" value="NC_012654.1"/>
</dbReference>
<dbReference type="EMBL" id="CP001081">
    <property type="protein sequence ID" value="ACQ51178.1"/>
    <property type="molecule type" value="Genomic_DNA"/>
</dbReference>
<name>A0A3F2ZZI0_CLOB6</name>
<reference evidence="2" key="2">
    <citation type="submission" date="2008-05" db="EMBL/GenBank/DDBJ databases">
        <title>Genome sequence of Clostridium botulinum Ba4 strain 657 plasmid pCLJ.</title>
        <authorList>
            <person name="Shrivastava S."/>
            <person name="Brown J.L."/>
            <person name="Bruce D."/>
            <person name="Detter C."/>
            <person name="Munk C."/>
            <person name="Smith L.A."/>
            <person name="Smith T.J."/>
            <person name="Sutton G."/>
            <person name="Brettin T.S."/>
        </authorList>
    </citation>
    <scope>NUCLEOTIDE SEQUENCE [LARGE SCALE GENOMIC DNA]</scope>
    <source>
        <strain evidence="2">657 / Type Ba4</strain>
        <plasmid evidence="2">pCLJ</plasmid>
    </source>
</reference>
<dbReference type="Proteomes" id="UP000002333">
    <property type="component" value="Plasmid pCLJ"/>
</dbReference>
<accession>A0A3F2ZZI0</accession>
<evidence type="ECO:0000313" key="1">
    <source>
        <dbReference type="EMBL" id="ACQ51178.1"/>
    </source>
</evidence>